<proteinExistence type="predicted"/>
<dbReference type="Proteomes" id="UP000244910">
    <property type="component" value="Chromosome"/>
</dbReference>
<protein>
    <submittedName>
        <fullName evidence="1">Uncharacterized protein</fullName>
    </submittedName>
</protein>
<keyword evidence="2" id="KW-1185">Reference proteome</keyword>
<evidence type="ECO:0000313" key="1">
    <source>
        <dbReference type="EMBL" id="AWI07699.1"/>
    </source>
</evidence>
<organism evidence="1 2">
    <name type="scientific">Clostridium drakei</name>
    <dbReference type="NCBI Taxonomy" id="332101"/>
    <lineage>
        <taxon>Bacteria</taxon>
        <taxon>Bacillati</taxon>
        <taxon>Bacillota</taxon>
        <taxon>Clostridia</taxon>
        <taxon>Eubacteriales</taxon>
        <taxon>Clostridiaceae</taxon>
        <taxon>Clostridium</taxon>
    </lineage>
</organism>
<name>A0A2U8DYG7_9CLOT</name>
<reference evidence="2" key="1">
    <citation type="submission" date="2017-04" db="EMBL/GenBank/DDBJ databases">
        <authorList>
            <person name="Song Y."/>
            <person name="Cho B.-K."/>
        </authorList>
    </citation>
    <scope>NUCLEOTIDE SEQUENCE [LARGE SCALE GENOMIC DNA]</scope>
    <source>
        <strain evidence="2">SL1</strain>
    </source>
</reference>
<evidence type="ECO:0000313" key="2">
    <source>
        <dbReference type="Proteomes" id="UP000244910"/>
    </source>
</evidence>
<accession>A0A2U8DYG7</accession>
<gene>
    <name evidence="1" type="ORF">B9W14_02465</name>
</gene>
<dbReference type="OrthoDB" id="1926900at2"/>
<sequence length="81" mass="9747">MKNKKSSKLYMVCDNSEVNERRYKQILEANKRALWAIYNSLASYVPFGFYPYEYPIFEQFNPSNNKLENNKIDKLLKKQDK</sequence>
<dbReference type="AlphaFoldDB" id="A0A2U8DYG7"/>
<dbReference type="EMBL" id="CP020953">
    <property type="protein sequence ID" value="AWI07699.1"/>
    <property type="molecule type" value="Genomic_DNA"/>
</dbReference>
<dbReference type="KEGG" id="cdrk:B9W14_02465"/>